<evidence type="ECO:0000256" key="5">
    <source>
        <dbReference type="ARBA" id="ARBA00022989"/>
    </source>
</evidence>
<reference evidence="11" key="1">
    <citation type="submission" date="2020-10" db="EMBL/GenBank/DDBJ databases">
        <title>Unveiling of a novel bifunctional photoreceptor, Dualchrome1, isolated from a cosmopolitan green alga.</title>
        <authorList>
            <person name="Suzuki S."/>
            <person name="Kawachi M."/>
        </authorList>
    </citation>
    <scope>NUCLEOTIDE SEQUENCE</scope>
    <source>
        <strain evidence="11">NIES 2893</strain>
    </source>
</reference>
<feature type="transmembrane region" description="Helical" evidence="10">
    <location>
        <begin position="110"/>
        <end position="131"/>
    </location>
</feature>
<dbReference type="NCBIfam" id="TIGR01411">
    <property type="entry name" value="tatAE"/>
    <property type="match status" value="1"/>
</dbReference>
<dbReference type="Proteomes" id="UP000660262">
    <property type="component" value="Unassembled WGS sequence"/>
</dbReference>
<feature type="compositionally biased region" description="Low complexity" evidence="9">
    <location>
        <begin position="281"/>
        <end position="291"/>
    </location>
</feature>
<comment type="subcellular location">
    <subcellularLocation>
        <location evidence="1">Plastid</location>
        <location evidence="1">Chloroplast thylakoid membrane</location>
        <topology evidence="1">Single-pass membrane protein</topology>
    </subcellularLocation>
</comment>
<evidence type="ECO:0000256" key="9">
    <source>
        <dbReference type="SAM" id="MobiDB-lite"/>
    </source>
</evidence>
<gene>
    <name evidence="11" type="ORF">PPROV_001127900</name>
</gene>
<evidence type="ECO:0000256" key="10">
    <source>
        <dbReference type="SAM" id="Phobius"/>
    </source>
</evidence>
<dbReference type="PRINTS" id="PR01506">
    <property type="entry name" value="TATBPROTEIN"/>
</dbReference>
<keyword evidence="6" id="KW-0811">Translocation</keyword>
<comment type="caution">
    <text evidence="11">The sequence shown here is derived from an EMBL/GenBank/DDBJ whole genome shotgun (WGS) entry which is preliminary data.</text>
</comment>
<feature type="region of interest" description="Disordered" evidence="9">
    <location>
        <begin position="178"/>
        <end position="291"/>
    </location>
</feature>
<evidence type="ECO:0000313" key="12">
    <source>
        <dbReference type="Proteomes" id="UP000660262"/>
    </source>
</evidence>
<dbReference type="PANTHER" id="PTHR33162">
    <property type="entry name" value="SEC-INDEPENDENT PROTEIN TRANSLOCASE PROTEIN TATA, CHLOROPLASTIC"/>
    <property type="match status" value="1"/>
</dbReference>
<dbReference type="AlphaFoldDB" id="A0A830I4A5"/>
<evidence type="ECO:0000256" key="1">
    <source>
        <dbReference type="ARBA" id="ARBA00004581"/>
    </source>
</evidence>
<dbReference type="GO" id="GO:0009535">
    <property type="term" value="C:chloroplast thylakoid membrane"/>
    <property type="evidence" value="ECO:0007669"/>
    <property type="project" value="UniProtKB-SubCell"/>
</dbReference>
<dbReference type="OrthoDB" id="2017985at2759"/>
<evidence type="ECO:0000256" key="3">
    <source>
        <dbReference type="ARBA" id="ARBA00022692"/>
    </source>
</evidence>
<keyword evidence="7 10" id="KW-0472">Membrane</keyword>
<dbReference type="PANTHER" id="PTHR33162:SF3">
    <property type="entry name" value="SEC-INDEPENDENT PROTEIN TRANSLOCASE PROTEIN TATB, CHLOROPLASTIC"/>
    <property type="match status" value="1"/>
</dbReference>
<name>A0A830I4A5_9CHLO</name>
<evidence type="ECO:0000256" key="8">
    <source>
        <dbReference type="ARBA" id="ARBA00025340"/>
    </source>
</evidence>
<dbReference type="InterPro" id="IPR006312">
    <property type="entry name" value="TatA/E"/>
</dbReference>
<keyword evidence="3 10" id="KW-0812">Transmembrane</keyword>
<organism evidence="11 12">
    <name type="scientific">Pycnococcus provasolii</name>
    <dbReference type="NCBI Taxonomy" id="41880"/>
    <lineage>
        <taxon>Eukaryota</taxon>
        <taxon>Viridiplantae</taxon>
        <taxon>Chlorophyta</taxon>
        <taxon>Pseudoscourfieldiophyceae</taxon>
        <taxon>Pseudoscourfieldiales</taxon>
        <taxon>Pycnococcaceae</taxon>
        <taxon>Pycnococcus</taxon>
    </lineage>
</organism>
<keyword evidence="12" id="KW-1185">Reference proteome</keyword>
<feature type="compositionally biased region" description="Low complexity" evidence="9">
    <location>
        <begin position="195"/>
        <end position="223"/>
    </location>
</feature>
<dbReference type="Gene3D" id="1.20.5.3310">
    <property type="match status" value="1"/>
</dbReference>
<keyword evidence="5 10" id="KW-1133">Transmembrane helix</keyword>
<sequence length="291" mass="30541">MPVVIGKGVFQAGGPCARRLGGRLTGVIERLERRSRASLVVAAKGNLGGGGGNLQQLRAAGATAQRRAVRVGGDNSVNVNLSAVARRHCRPSNHKSSRHRRLGDSMMTRSFFGVGAPEALVVGVVALLVFGPKGLAEAARSLGEALRAFQPTIKELQEVSQEFKSSLEQEIGVEELKRDIDSVRYGTPPPPPTTTPTTTETAETTTAAEDTSTAQAAATSSSSEESDEDIEAMRKMSADMAWGRVPDTLDQPEGEGGDATPPDASTSPSNTPPETAEEDATTTTTTSKKED</sequence>
<dbReference type="EMBL" id="BNJQ01000043">
    <property type="protein sequence ID" value="GHP12551.1"/>
    <property type="molecule type" value="Genomic_DNA"/>
</dbReference>
<proteinExistence type="predicted"/>
<keyword evidence="4" id="KW-0653">Protein transport</keyword>
<evidence type="ECO:0008006" key="13">
    <source>
        <dbReference type="Google" id="ProtNLM"/>
    </source>
</evidence>
<dbReference type="InterPro" id="IPR003369">
    <property type="entry name" value="TatA/B/E"/>
</dbReference>
<evidence type="ECO:0000256" key="2">
    <source>
        <dbReference type="ARBA" id="ARBA00022448"/>
    </source>
</evidence>
<evidence type="ECO:0000256" key="6">
    <source>
        <dbReference type="ARBA" id="ARBA00023010"/>
    </source>
</evidence>
<protein>
    <recommendedName>
        <fullName evidence="13">Sec-independent protein translocase protein TatA</fullName>
    </recommendedName>
</protein>
<comment type="function">
    <text evidence="8">Part of the twin-arginine translocation (Tat) system that transports large folded proteins containing a characteristic twin-arginine motif in their signal peptide across the thylakoid membrane. Involved in delta pH-dependent protein transport required for chloroplast development, especially thylakoid membrane formation. TATC and TATB mediate precursor recognition, whereas TATA facilitates translocation.</text>
</comment>
<dbReference type="Pfam" id="PF02416">
    <property type="entry name" value="TatA_B_E"/>
    <property type="match status" value="1"/>
</dbReference>
<evidence type="ECO:0000313" key="11">
    <source>
        <dbReference type="EMBL" id="GHP12551.1"/>
    </source>
</evidence>
<dbReference type="GO" id="GO:0006886">
    <property type="term" value="P:intracellular protein transport"/>
    <property type="evidence" value="ECO:0007669"/>
    <property type="project" value="UniProtKB-ARBA"/>
</dbReference>
<evidence type="ECO:0000256" key="7">
    <source>
        <dbReference type="ARBA" id="ARBA00023136"/>
    </source>
</evidence>
<evidence type="ECO:0000256" key="4">
    <source>
        <dbReference type="ARBA" id="ARBA00022927"/>
    </source>
</evidence>
<dbReference type="GO" id="GO:0043953">
    <property type="term" value="P:protein transport by the Tat complex"/>
    <property type="evidence" value="ECO:0007669"/>
    <property type="project" value="InterPro"/>
</dbReference>
<accession>A0A830I4A5</accession>
<keyword evidence="2" id="KW-0813">Transport</keyword>